<keyword evidence="1" id="KW-0812">Transmembrane</keyword>
<keyword evidence="1" id="KW-0472">Membrane</keyword>
<feature type="transmembrane region" description="Helical" evidence="1">
    <location>
        <begin position="7"/>
        <end position="30"/>
    </location>
</feature>
<protein>
    <submittedName>
        <fullName evidence="2">Uncharacterized protein</fullName>
    </submittedName>
</protein>
<keyword evidence="1" id="KW-1133">Transmembrane helix</keyword>
<accession>A0AAW0X6H1</accession>
<feature type="non-terminal residue" evidence="2">
    <location>
        <position position="1"/>
    </location>
</feature>
<evidence type="ECO:0000313" key="2">
    <source>
        <dbReference type="EMBL" id="KAK8739522.1"/>
    </source>
</evidence>
<sequence>PNLCPFILLLTFSFIAMIYYSFCFDSFQLLPPLPKLSFPPHPPLTLSYSFIYPLSSYVSAIYPILTLSLSLLCILTHIFHLPPSSSIVSSPTSASVPLLAKK</sequence>
<feature type="transmembrane region" description="Helical" evidence="1">
    <location>
        <begin position="50"/>
        <end position="75"/>
    </location>
</feature>
<dbReference type="EMBL" id="JARKIK010000036">
    <property type="protein sequence ID" value="KAK8739522.1"/>
    <property type="molecule type" value="Genomic_DNA"/>
</dbReference>
<proteinExistence type="predicted"/>
<dbReference type="AlphaFoldDB" id="A0AAW0X6H1"/>
<evidence type="ECO:0000256" key="1">
    <source>
        <dbReference type="SAM" id="Phobius"/>
    </source>
</evidence>
<reference evidence="2 3" key="1">
    <citation type="journal article" date="2024" name="BMC Genomics">
        <title>Genome assembly of redclaw crayfish (Cherax quadricarinatus) provides insights into its immune adaptation and hypoxia tolerance.</title>
        <authorList>
            <person name="Liu Z."/>
            <person name="Zheng J."/>
            <person name="Li H."/>
            <person name="Fang K."/>
            <person name="Wang S."/>
            <person name="He J."/>
            <person name="Zhou D."/>
            <person name="Weng S."/>
            <person name="Chi M."/>
            <person name="Gu Z."/>
            <person name="He J."/>
            <person name="Li F."/>
            <person name="Wang M."/>
        </authorList>
    </citation>
    <scope>NUCLEOTIDE SEQUENCE [LARGE SCALE GENOMIC DNA]</scope>
    <source>
        <strain evidence="2">ZL_2023a</strain>
    </source>
</reference>
<name>A0AAW0X6H1_CHEQU</name>
<evidence type="ECO:0000313" key="3">
    <source>
        <dbReference type="Proteomes" id="UP001445076"/>
    </source>
</evidence>
<comment type="caution">
    <text evidence="2">The sequence shown here is derived from an EMBL/GenBank/DDBJ whole genome shotgun (WGS) entry which is preliminary data.</text>
</comment>
<dbReference type="Proteomes" id="UP001445076">
    <property type="component" value="Unassembled WGS sequence"/>
</dbReference>
<organism evidence="2 3">
    <name type="scientific">Cherax quadricarinatus</name>
    <name type="common">Australian red claw crayfish</name>
    <dbReference type="NCBI Taxonomy" id="27406"/>
    <lineage>
        <taxon>Eukaryota</taxon>
        <taxon>Metazoa</taxon>
        <taxon>Ecdysozoa</taxon>
        <taxon>Arthropoda</taxon>
        <taxon>Crustacea</taxon>
        <taxon>Multicrustacea</taxon>
        <taxon>Malacostraca</taxon>
        <taxon>Eumalacostraca</taxon>
        <taxon>Eucarida</taxon>
        <taxon>Decapoda</taxon>
        <taxon>Pleocyemata</taxon>
        <taxon>Astacidea</taxon>
        <taxon>Parastacoidea</taxon>
        <taxon>Parastacidae</taxon>
        <taxon>Cherax</taxon>
    </lineage>
</organism>
<gene>
    <name evidence="2" type="ORF">OTU49_003371</name>
</gene>
<keyword evidence="3" id="KW-1185">Reference proteome</keyword>